<dbReference type="PANTHER" id="PTHR24321:SF12">
    <property type="entry name" value="SHORT-CHAIN DEHYDROGENASE_REDUCTASE FAMILY, PUTATIVE (AFU_ORTHOLOGUE AFUA_5G14340)-RELATED"/>
    <property type="match status" value="1"/>
</dbReference>
<dbReference type="PRINTS" id="PR00081">
    <property type="entry name" value="GDHRDH"/>
</dbReference>
<dbReference type="EMBL" id="JAAMPI010000633">
    <property type="protein sequence ID" value="KAF4629744.1"/>
    <property type="molecule type" value="Genomic_DNA"/>
</dbReference>
<dbReference type="Proteomes" id="UP000566819">
    <property type="component" value="Unassembled WGS sequence"/>
</dbReference>
<dbReference type="InterPro" id="IPR002347">
    <property type="entry name" value="SDR_fam"/>
</dbReference>
<evidence type="ECO:0000313" key="5">
    <source>
        <dbReference type="Proteomes" id="UP000566819"/>
    </source>
</evidence>
<dbReference type="Pfam" id="PF13561">
    <property type="entry name" value="adh_short_C2"/>
    <property type="match status" value="1"/>
</dbReference>
<sequence length="299" mass="31522">MAVIKLEGGFALITGAASGIGKETAFTFAESGAAGILLADIDESNALVAAEDSKKLAVDPAYRAIAIHVDVTNADSVNSMVAYAVKEFGRIDYCVNSAGVSIAIPFPTDIRRLTLQCKIDISTYFIPFSNSSVEDYDKVMRVNAKGTFLVTQAALKQMSVQEPRDVTTTRNRTRSLGRGTIVNVASVLSFGAIPQKVAYIASKHAVLGITKVAALEGGPLGIRVNCVCPAWVRTAMFVEECTRAPHTADIIKAMISQGRPAEPEEVSESIGFLCSAAGSYITGVGFIIDAGLTLTAHLG</sequence>
<dbReference type="PRINTS" id="PR00080">
    <property type="entry name" value="SDRFAMILY"/>
</dbReference>
<dbReference type="GO" id="GO:0009688">
    <property type="term" value="P:abscisic acid biosynthetic process"/>
    <property type="evidence" value="ECO:0007669"/>
    <property type="project" value="UniProtKB-ARBA"/>
</dbReference>
<keyword evidence="2" id="KW-0521">NADP</keyword>
<reference evidence="4 5" key="1">
    <citation type="submission" date="2020-03" db="EMBL/GenBank/DDBJ databases">
        <title>Draft Genome Sequence of Cudoniella acicularis.</title>
        <authorList>
            <person name="Buettner E."/>
            <person name="Kellner H."/>
        </authorList>
    </citation>
    <scope>NUCLEOTIDE SEQUENCE [LARGE SCALE GENOMIC DNA]</scope>
    <source>
        <strain evidence="4 5">DSM 108380</strain>
    </source>
</reference>
<dbReference type="Gene3D" id="3.40.50.720">
    <property type="entry name" value="NAD(P)-binding Rossmann-like Domain"/>
    <property type="match status" value="1"/>
</dbReference>
<organism evidence="4 5">
    <name type="scientific">Cudoniella acicularis</name>
    <dbReference type="NCBI Taxonomy" id="354080"/>
    <lineage>
        <taxon>Eukaryota</taxon>
        <taxon>Fungi</taxon>
        <taxon>Dikarya</taxon>
        <taxon>Ascomycota</taxon>
        <taxon>Pezizomycotina</taxon>
        <taxon>Leotiomycetes</taxon>
        <taxon>Helotiales</taxon>
        <taxon>Tricladiaceae</taxon>
        <taxon>Cudoniella</taxon>
    </lineage>
</organism>
<dbReference type="InterPro" id="IPR036291">
    <property type="entry name" value="NAD(P)-bd_dom_sf"/>
</dbReference>
<dbReference type="OrthoDB" id="5840532at2759"/>
<gene>
    <name evidence="4" type="ORF">G7Y89_g8398</name>
</gene>
<evidence type="ECO:0000313" key="4">
    <source>
        <dbReference type="EMBL" id="KAF4629744.1"/>
    </source>
</evidence>
<proteinExistence type="inferred from homology"/>
<comment type="caution">
    <text evidence="4">The sequence shown here is derived from an EMBL/GenBank/DDBJ whole genome shotgun (WGS) entry which is preliminary data.</text>
</comment>
<keyword evidence="5" id="KW-1185">Reference proteome</keyword>
<protein>
    <submittedName>
        <fullName evidence="4">Uncharacterized protein</fullName>
    </submittedName>
</protein>
<accession>A0A8H4W3L2</accession>
<evidence type="ECO:0000256" key="2">
    <source>
        <dbReference type="ARBA" id="ARBA00022857"/>
    </source>
</evidence>
<dbReference type="CDD" id="cd05233">
    <property type="entry name" value="SDR_c"/>
    <property type="match status" value="1"/>
</dbReference>
<evidence type="ECO:0000256" key="3">
    <source>
        <dbReference type="ARBA" id="ARBA00023002"/>
    </source>
</evidence>
<dbReference type="PANTHER" id="PTHR24321">
    <property type="entry name" value="DEHYDROGENASES, SHORT CHAIN"/>
    <property type="match status" value="1"/>
</dbReference>
<dbReference type="GO" id="GO:0016491">
    <property type="term" value="F:oxidoreductase activity"/>
    <property type="evidence" value="ECO:0007669"/>
    <property type="project" value="UniProtKB-KW"/>
</dbReference>
<comment type="similarity">
    <text evidence="1">Belongs to the short-chain dehydrogenases/reductases (SDR) family.</text>
</comment>
<dbReference type="AlphaFoldDB" id="A0A8H4W3L2"/>
<dbReference type="FunFam" id="3.40.50.720:FF:000084">
    <property type="entry name" value="Short-chain dehydrogenase reductase"/>
    <property type="match status" value="1"/>
</dbReference>
<keyword evidence="3" id="KW-0560">Oxidoreductase</keyword>
<name>A0A8H4W3L2_9HELO</name>
<evidence type="ECO:0000256" key="1">
    <source>
        <dbReference type="ARBA" id="ARBA00006484"/>
    </source>
</evidence>
<dbReference type="SUPFAM" id="SSF51735">
    <property type="entry name" value="NAD(P)-binding Rossmann-fold domains"/>
    <property type="match status" value="1"/>
</dbReference>